<accession>A0A840ZGC1</accession>
<dbReference type="InterPro" id="IPR029063">
    <property type="entry name" value="SAM-dependent_MTases_sf"/>
</dbReference>
<organism evidence="2 3">
    <name type="scientific">Methylorubrum rhodinum</name>
    <dbReference type="NCBI Taxonomy" id="29428"/>
    <lineage>
        <taxon>Bacteria</taxon>
        <taxon>Pseudomonadati</taxon>
        <taxon>Pseudomonadota</taxon>
        <taxon>Alphaproteobacteria</taxon>
        <taxon>Hyphomicrobiales</taxon>
        <taxon>Methylobacteriaceae</taxon>
        <taxon>Methylorubrum</taxon>
    </lineage>
</organism>
<dbReference type="CDD" id="cd02440">
    <property type="entry name" value="AdoMet_MTases"/>
    <property type="match status" value="1"/>
</dbReference>
<dbReference type="GO" id="GO:0032259">
    <property type="term" value="P:methylation"/>
    <property type="evidence" value="ECO:0007669"/>
    <property type="project" value="UniProtKB-KW"/>
</dbReference>
<feature type="domain" description="Methyltransferase type 11" evidence="1">
    <location>
        <begin position="66"/>
        <end position="155"/>
    </location>
</feature>
<dbReference type="RefSeq" id="WP_183567895.1">
    <property type="nucleotide sequence ID" value="NZ_JACHOP010000005.1"/>
</dbReference>
<dbReference type="InterPro" id="IPR013216">
    <property type="entry name" value="Methyltransf_11"/>
</dbReference>
<sequence length="262" mass="29437">MLYGDDLAPREIERWYAQEEQGFYKLATEFYKLETSGSYSYEYDALNAFHGFDRLQGRRFGTCVALGCAAGDDVAPLARQVERFVGIEPAETWWTDTIGGRPARFIKPQPSGDIALPEASADLFVSLGVLHHIPNVSHVLAEAHRILEPGGLIVLREPITSMGDWTRARYGLTRNERGLPLPWLRGRLDRIGFEIQHEVPCMTNALAKIAQRVLPGHLYARRGYVALDAAVSRFLAFNISYHRTALLRRIAPSNIFVVAAKR</sequence>
<name>A0A840ZGC1_9HYPH</name>
<dbReference type="Pfam" id="PF08241">
    <property type="entry name" value="Methyltransf_11"/>
    <property type="match status" value="1"/>
</dbReference>
<dbReference type="Proteomes" id="UP000583454">
    <property type="component" value="Unassembled WGS sequence"/>
</dbReference>
<reference evidence="2 3" key="1">
    <citation type="submission" date="2020-08" db="EMBL/GenBank/DDBJ databases">
        <title>Genomic Encyclopedia of Type Strains, Phase IV (KMG-IV): sequencing the most valuable type-strain genomes for metagenomic binning, comparative biology and taxonomic classification.</title>
        <authorList>
            <person name="Goeker M."/>
        </authorList>
    </citation>
    <scope>NUCLEOTIDE SEQUENCE [LARGE SCALE GENOMIC DNA]</scope>
    <source>
        <strain evidence="2 3">DSM 2163</strain>
    </source>
</reference>
<dbReference type="AlphaFoldDB" id="A0A840ZGC1"/>
<protein>
    <submittedName>
        <fullName evidence="2">SAM-dependent methyltransferase</fullName>
    </submittedName>
</protein>
<keyword evidence="3" id="KW-1185">Reference proteome</keyword>
<gene>
    <name evidence="2" type="ORF">HNR00_001740</name>
</gene>
<evidence type="ECO:0000313" key="2">
    <source>
        <dbReference type="EMBL" id="MBB5757032.1"/>
    </source>
</evidence>
<proteinExistence type="predicted"/>
<dbReference type="EMBL" id="JACHOP010000005">
    <property type="protein sequence ID" value="MBB5757032.1"/>
    <property type="molecule type" value="Genomic_DNA"/>
</dbReference>
<keyword evidence="2" id="KW-0489">Methyltransferase</keyword>
<evidence type="ECO:0000313" key="3">
    <source>
        <dbReference type="Proteomes" id="UP000583454"/>
    </source>
</evidence>
<evidence type="ECO:0000259" key="1">
    <source>
        <dbReference type="Pfam" id="PF08241"/>
    </source>
</evidence>
<comment type="caution">
    <text evidence="2">The sequence shown here is derived from an EMBL/GenBank/DDBJ whole genome shotgun (WGS) entry which is preliminary data.</text>
</comment>
<dbReference type="SUPFAM" id="SSF53335">
    <property type="entry name" value="S-adenosyl-L-methionine-dependent methyltransferases"/>
    <property type="match status" value="1"/>
</dbReference>
<keyword evidence="2" id="KW-0808">Transferase</keyword>
<dbReference type="GO" id="GO:0008757">
    <property type="term" value="F:S-adenosylmethionine-dependent methyltransferase activity"/>
    <property type="evidence" value="ECO:0007669"/>
    <property type="project" value="InterPro"/>
</dbReference>
<dbReference type="Gene3D" id="3.40.50.150">
    <property type="entry name" value="Vaccinia Virus protein VP39"/>
    <property type="match status" value="1"/>
</dbReference>